<dbReference type="SUPFAM" id="SSF50729">
    <property type="entry name" value="PH domain-like"/>
    <property type="match status" value="1"/>
</dbReference>
<dbReference type="PROSITE" id="PS50003">
    <property type="entry name" value="PH_DOMAIN"/>
    <property type="match status" value="1"/>
</dbReference>
<feature type="region of interest" description="Disordered" evidence="6">
    <location>
        <begin position="342"/>
        <end position="383"/>
    </location>
</feature>
<dbReference type="SMART" id="SM00233">
    <property type="entry name" value="PH"/>
    <property type="match status" value="1"/>
</dbReference>
<feature type="region of interest" description="Disordered" evidence="6">
    <location>
        <begin position="774"/>
        <end position="866"/>
    </location>
</feature>
<feature type="domain" description="PH" evidence="7">
    <location>
        <begin position="554"/>
        <end position="654"/>
    </location>
</feature>
<feature type="compositionally biased region" description="Polar residues" evidence="6">
    <location>
        <begin position="347"/>
        <end position="379"/>
    </location>
</feature>
<evidence type="ECO:0000313" key="9">
    <source>
        <dbReference type="EMBL" id="KNE90117.1"/>
    </source>
</evidence>
<feature type="region of interest" description="Disordered" evidence="6">
    <location>
        <begin position="529"/>
        <end position="548"/>
    </location>
</feature>
<dbReference type="InterPro" id="IPR001849">
    <property type="entry name" value="PH_domain"/>
</dbReference>
<dbReference type="InterPro" id="IPR038508">
    <property type="entry name" value="ArfGAP_dom_sf"/>
</dbReference>
<gene>
    <name evidence="9" type="ORF">PSTG_16422</name>
</gene>
<feature type="compositionally biased region" description="Gly residues" evidence="6">
    <location>
        <begin position="533"/>
        <end position="543"/>
    </location>
</feature>
<feature type="compositionally biased region" description="Acidic residues" evidence="6">
    <location>
        <begin position="829"/>
        <end position="866"/>
    </location>
</feature>
<dbReference type="CDD" id="cd08204">
    <property type="entry name" value="ArfGap"/>
    <property type="match status" value="1"/>
</dbReference>
<dbReference type="InterPro" id="IPR011993">
    <property type="entry name" value="PH-like_dom_sf"/>
</dbReference>
<dbReference type="PROSITE" id="PS50115">
    <property type="entry name" value="ARFGAP"/>
    <property type="match status" value="1"/>
</dbReference>
<dbReference type="Gene3D" id="1.20.1270.60">
    <property type="entry name" value="Arfaptin homology (AH) domain/BAR domain"/>
    <property type="match status" value="1"/>
</dbReference>
<keyword evidence="2" id="KW-0479">Metal-binding</keyword>
<dbReference type="STRING" id="1165861.A0A0L0USR9"/>
<evidence type="ECO:0008006" key="11">
    <source>
        <dbReference type="Google" id="ProtNLM"/>
    </source>
</evidence>
<dbReference type="SMART" id="SM00105">
    <property type="entry name" value="ArfGap"/>
    <property type="match status" value="1"/>
</dbReference>
<keyword evidence="1" id="KW-0343">GTPase activation</keyword>
<dbReference type="FunFam" id="1.10.220.150:FF:000009">
    <property type="entry name" value="stromal membrane-associated protein 1 isoform X1"/>
    <property type="match status" value="1"/>
</dbReference>
<dbReference type="AlphaFoldDB" id="A0A0L0USR9"/>
<dbReference type="InterPro" id="IPR037278">
    <property type="entry name" value="ARFGAP/RecO"/>
</dbReference>
<feature type="region of interest" description="Disordered" evidence="6">
    <location>
        <begin position="89"/>
        <end position="108"/>
    </location>
</feature>
<evidence type="ECO:0000256" key="4">
    <source>
        <dbReference type="ARBA" id="ARBA00022833"/>
    </source>
</evidence>
<dbReference type="InterPro" id="IPR001164">
    <property type="entry name" value="ArfGAP_dom"/>
</dbReference>
<organism evidence="9 10">
    <name type="scientific">Puccinia striiformis f. sp. tritici PST-78</name>
    <dbReference type="NCBI Taxonomy" id="1165861"/>
    <lineage>
        <taxon>Eukaryota</taxon>
        <taxon>Fungi</taxon>
        <taxon>Dikarya</taxon>
        <taxon>Basidiomycota</taxon>
        <taxon>Pucciniomycotina</taxon>
        <taxon>Pucciniomycetes</taxon>
        <taxon>Pucciniales</taxon>
        <taxon>Pucciniaceae</taxon>
        <taxon>Puccinia</taxon>
    </lineage>
</organism>
<feature type="compositionally biased region" description="Low complexity" evidence="6">
    <location>
        <begin position="93"/>
        <end position="106"/>
    </location>
</feature>
<dbReference type="PRINTS" id="PR00405">
    <property type="entry name" value="REVINTRACTNG"/>
</dbReference>
<evidence type="ECO:0000259" key="8">
    <source>
        <dbReference type="PROSITE" id="PS50115"/>
    </source>
</evidence>
<evidence type="ECO:0000313" key="10">
    <source>
        <dbReference type="Proteomes" id="UP000054564"/>
    </source>
</evidence>
<dbReference type="Pfam" id="PF01412">
    <property type="entry name" value="ArfGap"/>
    <property type="match status" value="1"/>
</dbReference>
<dbReference type="SUPFAM" id="SSF103657">
    <property type="entry name" value="BAR/IMD domain-like"/>
    <property type="match status" value="1"/>
</dbReference>
<dbReference type="GO" id="GO:0008270">
    <property type="term" value="F:zinc ion binding"/>
    <property type="evidence" value="ECO:0007669"/>
    <property type="project" value="UniProtKB-KW"/>
</dbReference>
<feature type="compositionally biased region" description="Polar residues" evidence="6">
    <location>
        <begin position="798"/>
        <end position="807"/>
    </location>
</feature>
<feature type="region of interest" description="Disordered" evidence="6">
    <location>
        <begin position="672"/>
        <end position="717"/>
    </location>
</feature>
<dbReference type="InterPro" id="IPR027267">
    <property type="entry name" value="AH/BAR_dom_sf"/>
</dbReference>
<feature type="compositionally biased region" description="Basic and acidic residues" evidence="6">
    <location>
        <begin position="808"/>
        <end position="817"/>
    </location>
</feature>
<dbReference type="EMBL" id="AJIL01000275">
    <property type="protein sequence ID" value="KNE90117.1"/>
    <property type="molecule type" value="Genomic_DNA"/>
</dbReference>
<name>A0A0L0USR9_9BASI</name>
<comment type="caution">
    <text evidence="9">The sequence shown here is derived from an EMBL/GenBank/DDBJ whole genome shotgun (WGS) entry which is preliminary data.</text>
</comment>
<dbReference type="InterPro" id="IPR045258">
    <property type="entry name" value="ACAP1/2/3-like"/>
</dbReference>
<evidence type="ECO:0000256" key="5">
    <source>
        <dbReference type="PROSITE-ProRule" id="PRU00288"/>
    </source>
</evidence>
<protein>
    <recommendedName>
        <fullName evidence="11">Arf-GAP domain-containing protein</fullName>
    </recommendedName>
</protein>
<feature type="domain" description="Arf-GAP" evidence="8">
    <location>
        <begin position="872"/>
        <end position="982"/>
    </location>
</feature>
<dbReference type="PANTHER" id="PTHR23180:SF160">
    <property type="entry name" value="ADP-RIBOSYLATION FACTOR GTPASE-ACTIVATING PROTEIN EFFECTOR PROTEIN 1"/>
    <property type="match status" value="1"/>
</dbReference>
<evidence type="ECO:0000256" key="2">
    <source>
        <dbReference type="ARBA" id="ARBA00022723"/>
    </source>
</evidence>
<feature type="compositionally biased region" description="Low complexity" evidence="6">
    <location>
        <begin position="42"/>
        <end position="53"/>
    </location>
</feature>
<keyword evidence="3 5" id="KW-0863">Zinc-finger</keyword>
<reference evidence="10" key="1">
    <citation type="submission" date="2014-03" db="EMBL/GenBank/DDBJ databases">
        <title>The Genome Sequence of Puccinia striiformis f. sp. tritici PST-78.</title>
        <authorList>
            <consortium name="The Broad Institute Genome Sequencing Platform"/>
            <person name="Cuomo C."/>
            <person name="Hulbert S."/>
            <person name="Chen X."/>
            <person name="Walker B."/>
            <person name="Young S.K."/>
            <person name="Zeng Q."/>
            <person name="Gargeya S."/>
            <person name="Fitzgerald M."/>
            <person name="Haas B."/>
            <person name="Abouelleil A."/>
            <person name="Alvarado L."/>
            <person name="Arachchi H.M."/>
            <person name="Berlin A.M."/>
            <person name="Chapman S.B."/>
            <person name="Goldberg J."/>
            <person name="Griggs A."/>
            <person name="Gujja S."/>
            <person name="Hansen M."/>
            <person name="Howarth C."/>
            <person name="Imamovic A."/>
            <person name="Larimer J."/>
            <person name="McCowan C."/>
            <person name="Montmayeur A."/>
            <person name="Murphy C."/>
            <person name="Neiman D."/>
            <person name="Pearson M."/>
            <person name="Priest M."/>
            <person name="Roberts A."/>
            <person name="Saif S."/>
            <person name="Shea T."/>
            <person name="Sisk P."/>
            <person name="Sykes S."/>
            <person name="Wortman J."/>
            <person name="Nusbaum C."/>
            <person name="Birren B."/>
        </authorList>
    </citation>
    <scope>NUCLEOTIDE SEQUENCE [LARGE SCALE GENOMIC DNA]</scope>
    <source>
        <strain evidence="10">race PST-78</strain>
    </source>
</reference>
<sequence length="982" mass="110580">MTELKSTEQPQQPSTSKRIQLSSLYNQRKHKLIHSLLPSSKQAPAPATVTVQPPSQPASPELSALVSPTEPFNSNDIINQHFTQSIPNALNPTTTAATSSSSAASAEITDTQLEDGPLLRAQLTQLEQRATQLRSSIKPLIKVFESIHINLKASLEADTQLDLALDLLDETTPACFRPLKDIYHQSAKIQNRAIDQERQDRLESQVLEPLRRMHTALKDIPQKKKTYIQHVKSYDETLQKYLSIKTEGENEIRKKEQMKARVDYGRICYHHWIYEQAVFQETEVLSILTEYVLSEHMCRRSSLTGTVIDPADTIGKELISLRQELAIQYIQRETKRRVMEKEREISKNQLNDSFQSNSSIGITPDATYSTRNHSHSNGVPQPKAKLMSRSTSAFEQHFNLNSNHSRNRTHEKLKGFAYTLTGKTFQSGNEEDDAGNSNDYPTSNDSGDNSGDTDHIISSLSLMNLFVPVSSTTVLPSTSTKESIESEELGKKEKEEDDQLALDPRDKGITNNNENPRKREGFLLSCTKSLTAGRGGGGGGGGTPTRQNNTMIEQEIPQGTGGGIPNGEAIRNWKKVWCKFDSSGLFQEFRGDLLDELYRPDPIDLRFAMVRKRIGKSERKFSFEIVTPKSVRVFQAFSEFDLLNWLNAIESTIEFLLNCSVSAKMKSRLTKPLGSVGGEHNEQAQTTTPKKSSRTTGKEKYQGLSVGSSRLQKLDRRSSSSLISALNNKSIGKRTQNRAATLDYQQQPGSEGTQWSKDTLSTDWVGEGMAVSSLSTSLDDHPQGVDHEEEDEVLQDSPMRSRSSTTIGDHDRSHDHLLVPTSGRAFINGEEDDEHDDEEDSDEEEQEEDEEESGDIEENDEDEQDEIDRIHSRNWNELDKLSHQWNCAECGKPKPRWSSYSLGILICINCSGIHRGLGTHISKVRSLDLDDWNDDHIRNIILIGNIKSKQIWEARLPPNFKLTNSNIKQFIHDKYVEKKYLN</sequence>
<feature type="region of interest" description="Disordered" evidence="6">
    <location>
        <begin position="473"/>
        <end position="520"/>
    </location>
</feature>
<dbReference type="OrthoDB" id="10266696at2759"/>
<evidence type="ECO:0000256" key="6">
    <source>
        <dbReference type="SAM" id="MobiDB-lite"/>
    </source>
</evidence>
<dbReference type="Pfam" id="PF00169">
    <property type="entry name" value="PH"/>
    <property type="match status" value="1"/>
</dbReference>
<dbReference type="SUPFAM" id="SSF57863">
    <property type="entry name" value="ArfGap/RecO-like zinc finger"/>
    <property type="match status" value="1"/>
</dbReference>
<dbReference type="Gene3D" id="2.30.29.30">
    <property type="entry name" value="Pleckstrin-homology domain (PH domain)/Phosphotyrosine-binding domain (PTB)"/>
    <property type="match status" value="1"/>
</dbReference>
<evidence type="ECO:0000256" key="1">
    <source>
        <dbReference type="ARBA" id="ARBA00022468"/>
    </source>
</evidence>
<dbReference type="GO" id="GO:0005096">
    <property type="term" value="F:GTPase activator activity"/>
    <property type="evidence" value="ECO:0007669"/>
    <property type="project" value="UniProtKB-KW"/>
</dbReference>
<keyword evidence="10" id="KW-1185">Reference proteome</keyword>
<keyword evidence="4" id="KW-0862">Zinc</keyword>
<proteinExistence type="predicted"/>
<feature type="compositionally biased region" description="Polar residues" evidence="6">
    <location>
        <begin position="7"/>
        <end position="20"/>
    </location>
</feature>
<feature type="region of interest" description="Disordered" evidence="6">
    <location>
        <begin position="37"/>
        <end position="66"/>
    </location>
</feature>
<evidence type="ECO:0000256" key="3">
    <source>
        <dbReference type="ARBA" id="ARBA00022771"/>
    </source>
</evidence>
<feature type="region of interest" description="Disordered" evidence="6">
    <location>
        <begin position="1"/>
        <end position="20"/>
    </location>
</feature>
<dbReference type="Gene3D" id="1.10.220.150">
    <property type="entry name" value="Arf GTPase activating protein"/>
    <property type="match status" value="1"/>
</dbReference>
<evidence type="ECO:0000259" key="7">
    <source>
        <dbReference type="PROSITE" id="PS50003"/>
    </source>
</evidence>
<feature type="region of interest" description="Disordered" evidence="6">
    <location>
        <begin position="425"/>
        <end position="455"/>
    </location>
</feature>
<dbReference type="Proteomes" id="UP000054564">
    <property type="component" value="Unassembled WGS sequence"/>
</dbReference>
<feature type="compositionally biased region" description="Basic and acidic residues" evidence="6">
    <location>
        <begin position="482"/>
        <end position="494"/>
    </location>
</feature>
<accession>A0A0L0USR9</accession>
<dbReference type="PANTHER" id="PTHR23180">
    <property type="entry name" value="CENTAURIN/ARF"/>
    <property type="match status" value="1"/>
</dbReference>